<organism evidence="1">
    <name type="scientific">Woronichinia naegeliana WA131</name>
    <dbReference type="NCBI Taxonomy" id="2824559"/>
    <lineage>
        <taxon>Bacteria</taxon>
        <taxon>Bacillati</taxon>
        <taxon>Cyanobacteriota</taxon>
        <taxon>Cyanophyceae</taxon>
        <taxon>Synechococcales</taxon>
        <taxon>Coelosphaeriaceae</taxon>
        <taxon>Woronichinia</taxon>
    </lineage>
</organism>
<evidence type="ECO:0000313" key="1">
    <source>
        <dbReference type="EMBL" id="UXE61047.1"/>
    </source>
</evidence>
<accession>A0A977PW16</accession>
<dbReference type="GO" id="GO:0032259">
    <property type="term" value="P:methylation"/>
    <property type="evidence" value="ECO:0007669"/>
    <property type="project" value="UniProtKB-KW"/>
</dbReference>
<dbReference type="Pfam" id="PF13489">
    <property type="entry name" value="Methyltransf_23"/>
    <property type="match status" value="1"/>
</dbReference>
<keyword evidence="1" id="KW-0808">Transferase</keyword>
<dbReference type="Gene3D" id="3.40.50.150">
    <property type="entry name" value="Vaccinia Virus protein VP39"/>
    <property type="match status" value="1"/>
</dbReference>
<dbReference type="KEGG" id="wna:KA717_37510"/>
<protein>
    <submittedName>
        <fullName evidence="1">Class I SAM-dependent methyltransferase</fullName>
    </submittedName>
</protein>
<keyword evidence="1" id="KW-0489">Methyltransferase</keyword>
<dbReference type="PANTHER" id="PTHR43861:SF6">
    <property type="entry name" value="METHYLTRANSFERASE TYPE 11"/>
    <property type="match status" value="1"/>
</dbReference>
<dbReference type="EMBL" id="CP073041">
    <property type="protein sequence ID" value="UXE61047.1"/>
    <property type="molecule type" value="Genomic_DNA"/>
</dbReference>
<dbReference type="InterPro" id="IPR029063">
    <property type="entry name" value="SAM-dependent_MTases_sf"/>
</dbReference>
<dbReference type="Proteomes" id="UP001065613">
    <property type="component" value="Chromosome"/>
</dbReference>
<dbReference type="SUPFAM" id="SSF53335">
    <property type="entry name" value="S-adenosyl-L-methionine-dependent methyltransferases"/>
    <property type="match status" value="1"/>
</dbReference>
<dbReference type="CDD" id="cd02440">
    <property type="entry name" value="AdoMet_MTases"/>
    <property type="match status" value="1"/>
</dbReference>
<dbReference type="PANTHER" id="PTHR43861">
    <property type="entry name" value="TRANS-ACONITATE 2-METHYLTRANSFERASE-RELATED"/>
    <property type="match status" value="1"/>
</dbReference>
<dbReference type="AlphaFoldDB" id="A0A977PW16"/>
<dbReference type="GO" id="GO:0008168">
    <property type="term" value="F:methyltransferase activity"/>
    <property type="evidence" value="ECO:0007669"/>
    <property type="project" value="UniProtKB-KW"/>
</dbReference>
<proteinExistence type="predicted"/>
<name>A0A977PW16_9CYAN</name>
<sequence>MNNYLAFSPSLSEENSGFEVGYFAKLAPLEANNFWFCSRNRIINWGIRKYFSKARKFLEIGCGTGFVLSNIESKFPDLEIYGSEIFTQGLEFSSSRLSEKVSLFQMDARKIPYDNEFDVIGAFDVLEHIEEDQTVLLEMYRSTVKGGGIILTVPQHPWLWSQADDFACHVRRYSSEELRGKVKEAGFTILRMTSFVSLLLPLMMVSRLQISKRKKEYDVFAELTIDKKLNSILEKIMKIEYRIINNNISLPFGGSLLVIAQK</sequence>
<reference evidence="1" key="1">
    <citation type="submission" date="2021-04" db="EMBL/GenBank/DDBJ databases">
        <title>Genome sequence of Woronichinia naegeliana from Washington state freshwater lake bloom.</title>
        <authorList>
            <person name="Dreher T.W."/>
        </authorList>
    </citation>
    <scope>NUCLEOTIDE SEQUENCE</scope>
    <source>
        <strain evidence="1">WA131</strain>
    </source>
</reference>
<gene>
    <name evidence="1" type="ORF">KA717_37510</name>
</gene>